<dbReference type="RefSeq" id="WP_099086804.1">
    <property type="nucleotide sequence ID" value="NZ_CP042275.2"/>
</dbReference>
<feature type="domain" description="WsaF N-terminal" evidence="2">
    <location>
        <begin position="810"/>
        <end position="864"/>
    </location>
</feature>
<evidence type="ECO:0000259" key="3">
    <source>
        <dbReference type="Pfam" id="PF22772"/>
    </source>
</evidence>
<dbReference type="InterPro" id="IPR029063">
    <property type="entry name" value="SAM-dependent_MTases_sf"/>
</dbReference>
<dbReference type="Pfam" id="PF13489">
    <property type="entry name" value="Methyltransf_23"/>
    <property type="match status" value="1"/>
</dbReference>
<name>A0AAP9J982_AGRTU</name>
<evidence type="ECO:0000313" key="5">
    <source>
        <dbReference type="Proteomes" id="UP000222296"/>
    </source>
</evidence>
<dbReference type="GO" id="GO:0030247">
    <property type="term" value="F:polysaccharide binding"/>
    <property type="evidence" value="ECO:0007669"/>
    <property type="project" value="InterPro"/>
</dbReference>
<dbReference type="Gene3D" id="3.40.50.2000">
    <property type="entry name" value="Glycogen Phosphorylase B"/>
    <property type="match status" value="2"/>
</dbReference>
<dbReference type="InterPro" id="IPR048510">
    <property type="entry name" value="WsaF_N"/>
</dbReference>
<reference evidence="4 5" key="1">
    <citation type="journal article" date="2017" name="Genome Announc.">
        <title>Draft Genome Sequence of Agrobacterium tumefaciens Biovar 1 Strain 186, Isolated from Walnut.</title>
        <authorList>
            <person name="Poret-Peterson A.T."/>
            <person name="Bhatnagar S."/>
            <person name="McClean A.E."/>
            <person name="Kluepfel D.A."/>
        </authorList>
    </citation>
    <scope>NUCLEOTIDE SEQUENCE [LARGE SCALE GENOMIC DNA]</scope>
    <source>
        <strain evidence="4 5">186</strain>
    </source>
</reference>
<protein>
    <submittedName>
        <fullName evidence="4">Glycosyltransferase</fullName>
    </submittedName>
</protein>
<dbReference type="CDD" id="cd02440">
    <property type="entry name" value="AdoMet_MTases"/>
    <property type="match status" value="1"/>
</dbReference>
<dbReference type="EMBL" id="CP042275">
    <property type="protein sequence ID" value="QDY97186.1"/>
    <property type="molecule type" value="Genomic_DNA"/>
</dbReference>
<evidence type="ECO:0000256" key="1">
    <source>
        <dbReference type="SAM" id="Coils"/>
    </source>
</evidence>
<proteinExistence type="predicted"/>
<organism evidence="4 5">
    <name type="scientific">Agrobacterium tumefaciens</name>
    <dbReference type="NCBI Taxonomy" id="358"/>
    <lineage>
        <taxon>Bacteria</taxon>
        <taxon>Pseudomonadati</taxon>
        <taxon>Pseudomonadota</taxon>
        <taxon>Alphaproteobacteria</taxon>
        <taxon>Hyphomicrobiales</taxon>
        <taxon>Rhizobiaceae</taxon>
        <taxon>Rhizobium/Agrobacterium group</taxon>
        <taxon>Agrobacterium</taxon>
        <taxon>Agrobacterium tumefaciens complex</taxon>
    </lineage>
</organism>
<sequence length="1086" mass="122864">MALEFTGERIVPGAENCEPLFADKMYMEHSARYKLASKFAKGAKILDIGCGVGYGSAILADAGAESVTAFDLSAEAIEHARTFYARPTISFETGDATAFSYEDKFDLIVCFELIEHVPNPDKTFECIMSCLAEDGILVMSTPRALEEKRNDFHIHEFAADEFENKFRSLFRNARFFQQNNYMGSIIAYQLPGVLVEPSFMHPAFDLDAADYIIGVATNGAAETIASIENITVLNNEDYVKLLERDVDILQRRRMDLEAQVEQEERSIAEMKAQITQKEQSMAEMKAKFALRPTETALMQDVTRLSERVQEMRSSLSWKVTSPFREANRFFLRTFSARYRKERRARKALQSVLSAPLSSDARLSVSSKKRIDAGPGPDVVYVIGCWPGESKRYRVFNAVEALTSLGYRVEVLREEHMGRIEAHGWRPAAIVFFRTPESHLTACCINYARQHSIKTFFDIDDLVFEPDLVDQIDGFQLLPESERATYIEGVRRYRAFLRETDAVIGSTKPLVAALAALGKPAYLVPNTFNRIQLEKAEVLRQERKTARDFLKIGYFSGSRTHNQDFAMAAPAILRLLEEFPSLRLLIVGELDLPPGFDSFSGRIERLDFMPYQKMQEELADCDINIAPLVIGNPFNEAKSELKWFEAALLEVPCVVSKTEPYEIAVVDGTTGMLAATETEWYEKLRVLLQDASLRQRIGEAARQAALSSWGQEALRAGLLDVLPLKDVSSSPQLLSLSKERKKIDWIIPGLILGGGGHRNILRAAYFLEQFGHDVGLIFTGVEESAPEIRALLHEHFYPFQGQIKVYDGIFRYSDVLFATHWSTVYTALEAQGMTGEVMYFIQDFEPMFAPMGTEYILAENTYRKGLYGISSGPWCAHVLRKDFNAEVDFFEFPIDRNVYFPRQRQKTERNIIFFAKPDMPRRCYELGVAMLSEFHRLMPDVEIIFYGARNVDERQLDFPITLKGLMPTIHDLAQAYSDADLGVVFSTTNPSLVPYEMMACGTPVIDLDRAGNEVNYDGRNDIALLADPEPRIMARQMASLLKNGDELAKRSQRGLELTSRMPDELGMAKRVEELILTRLLRGARKVA</sequence>
<dbReference type="AlphaFoldDB" id="A0AAP9J982"/>
<evidence type="ECO:0000313" key="4">
    <source>
        <dbReference type="EMBL" id="QDY97186.1"/>
    </source>
</evidence>
<gene>
    <name evidence="4" type="ORF">CG010_024230</name>
</gene>
<keyword evidence="1" id="KW-0175">Coiled coil</keyword>
<dbReference type="SUPFAM" id="SSF53335">
    <property type="entry name" value="S-adenosyl-L-methionine-dependent methyltransferases"/>
    <property type="match status" value="1"/>
</dbReference>
<feature type="coiled-coil region" evidence="1">
    <location>
        <begin position="239"/>
        <end position="287"/>
    </location>
</feature>
<dbReference type="PANTHER" id="PTHR12526">
    <property type="entry name" value="GLYCOSYLTRANSFERASE"/>
    <property type="match status" value="1"/>
</dbReference>
<feature type="domain" description="WsaF C-terminal" evidence="3">
    <location>
        <begin position="908"/>
        <end position="1034"/>
    </location>
</feature>
<dbReference type="Gene3D" id="3.40.50.150">
    <property type="entry name" value="Vaccinia Virus protein VP39"/>
    <property type="match status" value="1"/>
</dbReference>
<dbReference type="Gene3D" id="3.40.50.11090">
    <property type="match status" value="1"/>
</dbReference>
<dbReference type="Pfam" id="PF13692">
    <property type="entry name" value="Glyco_trans_1_4"/>
    <property type="match status" value="1"/>
</dbReference>
<dbReference type="Proteomes" id="UP000222296">
    <property type="component" value="Chromosome Linear"/>
</dbReference>
<dbReference type="PANTHER" id="PTHR12526:SF627">
    <property type="entry name" value="D-RHAMNOSYLTRANSFERASE WBPZ"/>
    <property type="match status" value="1"/>
</dbReference>
<dbReference type="Pfam" id="PF22772">
    <property type="entry name" value="WsaF_C"/>
    <property type="match status" value="1"/>
</dbReference>
<dbReference type="InterPro" id="IPR055050">
    <property type="entry name" value="WsaF_C"/>
</dbReference>
<evidence type="ECO:0000259" key="2">
    <source>
        <dbReference type="Pfam" id="PF21374"/>
    </source>
</evidence>
<dbReference type="SUPFAM" id="SSF53756">
    <property type="entry name" value="UDP-Glycosyltransferase/glycogen phosphorylase"/>
    <property type="match status" value="2"/>
</dbReference>
<dbReference type="Pfam" id="PF21374">
    <property type="entry name" value="WsaF_N"/>
    <property type="match status" value="1"/>
</dbReference>
<accession>A0AAP9J982</accession>